<dbReference type="Proteomes" id="UP000516361">
    <property type="component" value="Chromosome"/>
</dbReference>
<dbReference type="InterPro" id="IPR012337">
    <property type="entry name" value="RNaseH-like_sf"/>
</dbReference>
<dbReference type="AlphaFoldDB" id="A0A7G1G253"/>
<sequence length="365" mass="44049">MDVLYFENLKKCPEFVPGYKRPGTYFRVKIEDVEIEANYENVEENKAVIIRAGKNMRQSHWIHIYAVYKYFEQQNKKLEEIILELENRKKPIKKIEILNKEKWIKKDILKLKTKEKEPGSHCKFCIKKEQCHAEFFKNKNYLVVPSINKKMISDFEEMEIDPVDIIKSNQIEKFPQHRKKLYNLKSLLKNEPLKIKPFKLPNSYIIFDVESYYSLDFLFGFLNNDEYIPFVFTKKDRKKMKKMIDYLTKENKQLVHYDKHDVMALARISKEIPEYKKKIDKLIKNAMDIYEVILKNYSFPVTSYSLKDISKYYNFNWRTKLNGFAVIIEYNRYLKGETKIMQTILDYNEDDCRATKVLLEEMKKI</sequence>
<dbReference type="InParanoid" id="A0A7G1G253"/>
<feature type="domain" description="YprB ribonuclease H-like" evidence="1">
    <location>
        <begin position="206"/>
        <end position="362"/>
    </location>
</feature>
<dbReference type="Pfam" id="PF13482">
    <property type="entry name" value="RNase_H_2"/>
    <property type="match status" value="1"/>
</dbReference>
<evidence type="ECO:0000313" key="2">
    <source>
        <dbReference type="EMBL" id="BBE30391.1"/>
    </source>
</evidence>
<protein>
    <recommendedName>
        <fullName evidence="1">YprB ribonuclease H-like domain-containing protein</fullName>
    </recommendedName>
</protein>
<keyword evidence="3" id="KW-1185">Reference proteome</keyword>
<dbReference type="InterPro" id="IPR038720">
    <property type="entry name" value="YprB_RNase_H-like_dom"/>
</dbReference>
<evidence type="ECO:0000313" key="3">
    <source>
        <dbReference type="Proteomes" id="UP000516361"/>
    </source>
</evidence>
<dbReference type="RefSeq" id="WP_190615497.1">
    <property type="nucleotide sequence ID" value="NZ_AP018712.1"/>
</dbReference>
<organism evidence="2 3">
    <name type="scientific">Tepiditoga spiralis</name>
    <dbReference type="NCBI Taxonomy" id="2108365"/>
    <lineage>
        <taxon>Bacteria</taxon>
        <taxon>Thermotogati</taxon>
        <taxon>Thermotogota</taxon>
        <taxon>Thermotogae</taxon>
        <taxon>Petrotogales</taxon>
        <taxon>Petrotogaceae</taxon>
        <taxon>Tepiditoga</taxon>
    </lineage>
</organism>
<dbReference type="EMBL" id="AP018712">
    <property type="protein sequence ID" value="BBE30391.1"/>
    <property type="molecule type" value="Genomic_DNA"/>
</dbReference>
<accession>A0A7G1G253</accession>
<evidence type="ECO:0000259" key="1">
    <source>
        <dbReference type="Pfam" id="PF13482"/>
    </source>
</evidence>
<dbReference type="InterPro" id="IPR019993">
    <property type="entry name" value="RecB_nuclease_TM0106_put"/>
</dbReference>
<dbReference type="SUPFAM" id="SSF53098">
    <property type="entry name" value="Ribonuclease H-like"/>
    <property type="match status" value="1"/>
</dbReference>
<dbReference type="KEGG" id="ocy:OSSY52_05320"/>
<gene>
    <name evidence="2" type="ORF">OSSY52_05320</name>
</gene>
<dbReference type="NCBIfam" id="TIGR03491">
    <property type="entry name" value="TM0106 family RecB-like putative nuclease"/>
    <property type="match status" value="1"/>
</dbReference>
<name>A0A7G1G253_9BACT</name>
<proteinExistence type="predicted"/>
<reference evidence="2 3" key="1">
    <citation type="submission" date="2018-06" db="EMBL/GenBank/DDBJ databases">
        <title>Genome sequencing of Oceanotoga sp. sy52.</title>
        <authorList>
            <person name="Mori K."/>
        </authorList>
    </citation>
    <scope>NUCLEOTIDE SEQUENCE [LARGE SCALE GENOMIC DNA]</scope>
    <source>
        <strain evidence="3">sy52</strain>
    </source>
</reference>